<accession>A0A0R2F1Y6</accession>
<proteinExistence type="predicted"/>
<feature type="transmembrane region" description="Helical" evidence="1">
    <location>
        <begin position="58"/>
        <end position="76"/>
    </location>
</feature>
<organism evidence="2 3">
    <name type="scientific">Lacticaseibacillus camelliae DSM 22697 = JCM 13995</name>
    <dbReference type="NCBI Taxonomy" id="1423730"/>
    <lineage>
        <taxon>Bacteria</taxon>
        <taxon>Bacillati</taxon>
        <taxon>Bacillota</taxon>
        <taxon>Bacilli</taxon>
        <taxon>Lactobacillales</taxon>
        <taxon>Lactobacillaceae</taxon>
        <taxon>Lacticaseibacillus</taxon>
    </lineage>
</organism>
<protein>
    <recommendedName>
        <fullName evidence="4">Diacylglycerol kinase</fullName>
    </recommendedName>
</protein>
<evidence type="ECO:0000313" key="2">
    <source>
        <dbReference type="EMBL" id="KRN21451.1"/>
    </source>
</evidence>
<evidence type="ECO:0008006" key="4">
    <source>
        <dbReference type="Google" id="ProtNLM"/>
    </source>
</evidence>
<keyword evidence="1" id="KW-0472">Membrane</keyword>
<name>A0A0R2F1Y6_9LACO</name>
<feature type="transmembrane region" description="Helical" evidence="1">
    <location>
        <begin position="6"/>
        <end position="23"/>
    </location>
</feature>
<comment type="caution">
    <text evidence="2">The sequence shown here is derived from an EMBL/GenBank/DDBJ whole genome shotgun (WGS) entry which is preliminary data.</text>
</comment>
<dbReference type="RefSeq" id="WP_054664439.1">
    <property type="nucleotide sequence ID" value="NZ_AYZJ01000050.1"/>
</dbReference>
<keyword evidence="1" id="KW-0812">Transmembrane</keyword>
<dbReference type="Proteomes" id="UP000050865">
    <property type="component" value="Unassembled WGS sequence"/>
</dbReference>
<evidence type="ECO:0000256" key="1">
    <source>
        <dbReference type="SAM" id="Phobius"/>
    </source>
</evidence>
<keyword evidence="3" id="KW-1185">Reference proteome</keyword>
<dbReference type="STRING" id="1423730.FC75_GL002253"/>
<sequence length="88" mass="10269">MFYWLLVFAGFLVVLALSQWAIAGLKARNININRWIWALSAFLVMIIPYLIWPHMNSVASAFFYGFCALFAVIFMTEEHSYFLKKGHM</sequence>
<dbReference type="PATRIC" id="fig|1423730.4.peg.2341"/>
<dbReference type="AlphaFoldDB" id="A0A0R2F1Y6"/>
<dbReference type="OrthoDB" id="2200216at2"/>
<keyword evidence="1" id="KW-1133">Transmembrane helix</keyword>
<evidence type="ECO:0000313" key="3">
    <source>
        <dbReference type="Proteomes" id="UP000050865"/>
    </source>
</evidence>
<reference evidence="2 3" key="1">
    <citation type="journal article" date="2015" name="Genome Announc.">
        <title>Expanding the biotechnology potential of lactobacilli through comparative genomics of 213 strains and associated genera.</title>
        <authorList>
            <person name="Sun Z."/>
            <person name="Harris H.M."/>
            <person name="McCann A."/>
            <person name="Guo C."/>
            <person name="Argimon S."/>
            <person name="Zhang W."/>
            <person name="Yang X."/>
            <person name="Jeffery I.B."/>
            <person name="Cooney J.C."/>
            <person name="Kagawa T.F."/>
            <person name="Liu W."/>
            <person name="Song Y."/>
            <person name="Salvetti E."/>
            <person name="Wrobel A."/>
            <person name="Rasinkangas P."/>
            <person name="Parkhill J."/>
            <person name="Rea M.C."/>
            <person name="O'Sullivan O."/>
            <person name="Ritari J."/>
            <person name="Douillard F.P."/>
            <person name="Paul Ross R."/>
            <person name="Yang R."/>
            <person name="Briner A.E."/>
            <person name="Felis G.E."/>
            <person name="de Vos W.M."/>
            <person name="Barrangou R."/>
            <person name="Klaenhammer T.R."/>
            <person name="Caufield P.W."/>
            <person name="Cui Y."/>
            <person name="Zhang H."/>
            <person name="O'Toole P.W."/>
        </authorList>
    </citation>
    <scope>NUCLEOTIDE SEQUENCE [LARGE SCALE GENOMIC DNA]</scope>
    <source>
        <strain evidence="2 3">DSM 22697</strain>
    </source>
</reference>
<feature type="transmembrane region" description="Helical" evidence="1">
    <location>
        <begin position="35"/>
        <end position="52"/>
    </location>
</feature>
<dbReference type="EMBL" id="AYZJ01000050">
    <property type="protein sequence ID" value="KRN21451.1"/>
    <property type="molecule type" value="Genomic_DNA"/>
</dbReference>
<gene>
    <name evidence="2" type="ORF">FC75_GL002253</name>
</gene>